<dbReference type="Gene3D" id="2.40.480.10">
    <property type="entry name" value="Allene oxide cyclase-like"/>
    <property type="match status" value="1"/>
</dbReference>
<organism evidence="8 9">
    <name type="scientific">Sorghum bicolor</name>
    <name type="common">Sorghum</name>
    <name type="synonym">Sorghum vulgare</name>
    <dbReference type="NCBI Taxonomy" id="4558"/>
    <lineage>
        <taxon>Eukaryota</taxon>
        <taxon>Viridiplantae</taxon>
        <taxon>Streptophyta</taxon>
        <taxon>Embryophyta</taxon>
        <taxon>Tracheophyta</taxon>
        <taxon>Spermatophyta</taxon>
        <taxon>Magnoliopsida</taxon>
        <taxon>Liliopsida</taxon>
        <taxon>Poales</taxon>
        <taxon>Poaceae</taxon>
        <taxon>PACMAD clade</taxon>
        <taxon>Panicoideae</taxon>
        <taxon>Andropogonodae</taxon>
        <taxon>Andropogoneae</taxon>
        <taxon>Sorghinae</taxon>
        <taxon>Sorghum</taxon>
    </lineage>
</organism>
<evidence type="ECO:0000256" key="3">
    <source>
        <dbReference type="ARBA" id="ARBA00011738"/>
    </source>
</evidence>
<dbReference type="Gene3D" id="2.100.10.30">
    <property type="entry name" value="Jacalin-like lectin domain"/>
    <property type="match status" value="1"/>
</dbReference>
<name>A0A1Z5RJA9_SORBI</name>
<dbReference type="FunCoup" id="A0A1Z5RJA9">
    <property type="interactions" value="8"/>
</dbReference>
<keyword evidence="5" id="KW-0430">Lectin</keyword>
<comment type="subunit">
    <text evidence="3 6">Homodimer.</text>
</comment>
<comment type="similarity">
    <text evidence="1">Belongs to the jacalin lectin family.</text>
</comment>
<dbReference type="CDD" id="cd09612">
    <property type="entry name" value="Jacalin"/>
    <property type="match status" value="1"/>
</dbReference>
<dbReference type="PANTHER" id="PTHR46506">
    <property type="entry name" value="OS05G0143600 PROTEIN"/>
    <property type="match status" value="1"/>
</dbReference>
<reference evidence="9" key="2">
    <citation type="journal article" date="2018" name="Plant J.">
        <title>The Sorghum bicolor reference genome: improved assembly, gene annotations, a transcriptome atlas, and signatures of genome organization.</title>
        <authorList>
            <person name="McCormick R.F."/>
            <person name="Truong S.K."/>
            <person name="Sreedasyam A."/>
            <person name="Jenkins J."/>
            <person name="Shu S."/>
            <person name="Sims D."/>
            <person name="Kennedy M."/>
            <person name="Amirebrahimi M."/>
            <person name="Weers B.D."/>
            <person name="McKinley B."/>
            <person name="Mattison A."/>
            <person name="Morishige D.T."/>
            <person name="Grimwood J."/>
            <person name="Schmutz J."/>
            <person name="Mullet J.E."/>
        </authorList>
    </citation>
    <scope>NUCLEOTIDE SEQUENCE [LARGE SCALE GENOMIC DNA]</scope>
    <source>
        <strain evidence="9">cv. BTx623</strain>
    </source>
</reference>
<evidence type="ECO:0000256" key="5">
    <source>
        <dbReference type="ARBA" id="ARBA00022734"/>
    </source>
</evidence>
<dbReference type="InterPro" id="IPR033734">
    <property type="entry name" value="Jacalin-like_lectin_dom_plant"/>
</dbReference>
<dbReference type="PROSITE" id="PS51752">
    <property type="entry name" value="JACALIN_LECTIN"/>
    <property type="match status" value="1"/>
</dbReference>
<keyword evidence="9" id="KW-1185">Reference proteome</keyword>
<proteinExistence type="inferred from homology"/>
<dbReference type="Pfam" id="PF03018">
    <property type="entry name" value="Dirigent"/>
    <property type="match status" value="1"/>
</dbReference>
<sequence>MATSTPCILQFSPSYAATQGNEFNFHGLYLHHTYKGPNANQVEIIARQQFGTLTVNNWVIRDGLSGSAKVIARAQGLHVNASDWHSSFSLVFEDEGFKGSTLQVMGVPVEGGEWAIVGGTGRFAMATGVIKKRSIVVATKIGAWGGNGGSAQDITEPPKRLESITISSGSVVDSIAFSYVDQAGQKHTAGPWGGPGGNPKTIELSDSEFVKEVSGTFGMYAKVVNVINSIKLVTNVKTYGPFGQENGSSFSVPVQGNSGVAGFFGRSGKFLDAIGVYVHPL</sequence>
<dbReference type="GO" id="GO:0009699">
    <property type="term" value="P:phenylpropanoid biosynthetic process"/>
    <property type="evidence" value="ECO:0007669"/>
    <property type="project" value="UniProtKB-ARBA"/>
</dbReference>
<dbReference type="Pfam" id="PF01419">
    <property type="entry name" value="Jacalin"/>
    <property type="match status" value="1"/>
</dbReference>
<dbReference type="InterPro" id="IPR044859">
    <property type="entry name" value="Allene_oxi_cyc_Dirigent"/>
</dbReference>
<dbReference type="SMART" id="SM00915">
    <property type="entry name" value="Jacalin"/>
    <property type="match status" value="1"/>
</dbReference>
<evidence type="ECO:0000256" key="6">
    <source>
        <dbReference type="RuleBase" id="RU363099"/>
    </source>
</evidence>
<dbReference type="SMR" id="A0A1Z5RJA9"/>
<evidence type="ECO:0000256" key="1">
    <source>
        <dbReference type="ARBA" id="ARBA00006568"/>
    </source>
</evidence>
<dbReference type="OMA" id="NCSIVPC"/>
<dbReference type="FunFam" id="2.100.10.30:FF:000001">
    <property type="entry name" value="Jacalin-related lectin 33"/>
    <property type="match status" value="1"/>
</dbReference>
<dbReference type="STRING" id="4558.A0A1Z5RJA9"/>
<dbReference type="InterPro" id="IPR004265">
    <property type="entry name" value="Dirigent"/>
</dbReference>
<keyword evidence="6" id="KW-0052">Apoplast</keyword>
<evidence type="ECO:0000256" key="2">
    <source>
        <dbReference type="ARBA" id="ARBA00010746"/>
    </source>
</evidence>
<feature type="domain" description="Jacalin-type lectin" evidence="7">
    <location>
        <begin position="138"/>
        <end position="280"/>
    </location>
</feature>
<evidence type="ECO:0000259" key="7">
    <source>
        <dbReference type="PROSITE" id="PS51752"/>
    </source>
</evidence>
<reference evidence="8 9" key="1">
    <citation type="journal article" date="2009" name="Nature">
        <title>The Sorghum bicolor genome and the diversification of grasses.</title>
        <authorList>
            <person name="Paterson A.H."/>
            <person name="Bowers J.E."/>
            <person name="Bruggmann R."/>
            <person name="Dubchak I."/>
            <person name="Grimwood J."/>
            <person name="Gundlach H."/>
            <person name="Haberer G."/>
            <person name="Hellsten U."/>
            <person name="Mitros T."/>
            <person name="Poliakov A."/>
            <person name="Schmutz J."/>
            <person name="Spannagl M."/>
            <person name="Tang H."/>
            <person name="Wang X."/>
            <person name="Wicker T."/>
            <person name="Bharti A.K."/>
            <person name="Chapman J."/>
            <person name="Feltus F.A."/>
            <person name="Gowik U."/>
            <person name="Grigoriev I.V."/>
            <person name="Lyons E."/>
            <person name="Maher C.A."/>
            <person name="Martis M."/>
            <person name="Narechania A."/>
            <person name="Otillar R.P."/>
            <person name="Penning B.W."/>
            <person name="Salamov A.A."/>
            <person name="Wang Y."/>
            <person name="Zhang L."/>
            <person name="Carpita N.C."/>
            <person name="Freeling M."/>
            <person name="Gingle A.R."/>
            <person name="Hash C.T."/>
            <person name="Keller B."/>
            <person name="Klein P."/>
            <person name="Kresovich S."/>
            <person name="McCann M.C."/>
            <person name="Ming R."/>
            <person name="Peterson D.G."/>
            <person name="Mehboob-ur-Rahman"/>
            <person name="Ware D."/>
            <person name="Westhoff P."/>
            <person name="Mayer K.F."/>
            <person name="Messing J."/>
            <person name="Rokhsar D.S."/>
        </authorList>
    </citation>
    <scope>NUCLEOTIDE SEQUENCE [LARGE SCALE GENOMIC DNA]</scope>
    <source>
        <strain evidence="9">cv. BTx623</strain>
    </source>
</reference>
<accession>A0A1Z5RJA9</accession>
<evidence type="ECO:0000313" key="9">
    <source>
        <dbReference type="Proteomes" id="UP000000768"/>
    </source>
</evidence>
<dbReference type="EMBL" id="CM000764">
    <property type="protein sequence ID" value="OQU83824.1"/>
    <property type="molecule type" value="Genomic_DNA"/>
</dbReference>
<dbReference type="AlphaFoldDB" id="A0A1Z5RJA9"/>
<evidence type="ECO:0000313" key="8">
    <source>
        <dbReference type="EMBL" id="OQU83824.1"/>
    </source>
</evidence>
<comment type="similarity">
    <text evidence="2 6">Belongs to the plant dirigent protein family.</text>
</comment>
<dbReference type="eggNOG" id="ENOG502S4MA">
    <property type="taxonomic scope" value="Eukaryota"/>
</dbReference>
<dbReference type="InParanoid" id="A0A1Z5RJA9"/>
<dbReference type="Proteomes" id="UP000000768">
    <property type="component" value="Chromosome 5"/>
</dbReference>
<comment type="function">
    <text evidence="6">Dirigent proteins impart stereoselectivity on the phenoxy radical-coupling reaction, yielding optically active lignans from two molecules of coniferyl alcohol in the biosynthesis of lignans, flavonolignans, and alkaloids and thus plays a central role in plant secondary metabolism.</text>
</comment>
<dbReference type="GO" id="GO:0048046">
    <property type="term" value="C:apoplast"/>
    <property type="evidence" value="ECO:0007669"/>
    <property type="project" value="UniProtKB-SubCell"/>
</dbReference>
<dbReference type="GO" id="GO:0030246">
    <property type="term" value="F:carbohydrate binding"/>
    <property type="evidence" value="ECO:0007669"/>
    <property type="project" value="UniProtKB-KW"/>
</dbReference>
<protein>
    <recommendedName>
        <fullName evidence="6">Dirigent protein</fullName>
    </recommendedName>
</protein>
<dbReference type="Gramene" id="OQU83824">
    <property type="protein sequence ID" value="OQU83824"/>
    <property type="gene ID" value="SORBI_3005G183600"/>
</dbReference>
<dbReference type="InterPro" id="IPR036404">
    <property type="entry name" value="Jacalin-like_lectin_dom_sf"/>
</dbReference>
<evidence type="ECO:0000256" key="4">
    <source>
        <dbReference type="ARBA" id="ARBA00022525"/>
    </source>
</evidence>
<dbReference type="SUPFAM" id="SSF51101">
    <property type="entry name" value="Mannose-binding lectins"/>
    <property type="match status" value="1"/>
</dbReference>
<dbReference type="InterPro" id="IPR001229">
    <property type="entry name" value="Jacalin-like_lectin_dom"/>
</dbReference>
<keyword evidence="4 6" id="KW-0964">Secreted</keyword>
<gene>
    <name evidence="8" type="ORF">SORBI_3005G183600</name>
</gene>
<comment type="subcellular location">
    <subcellularLocation>
        <location evidence="6">Secreted</location>
        <location evidence="6">Extracellular space</location>
        <location evidence="6">Apoplast</location>
    </subcellularLocation>
</comment>